<dbReference type="Proteomes" id="UP000316798">
    <property type="component" value="Chromosome"/>
</dbReference>
<dbReference type="NCBIfam" id="NF047593">
    <property type="entry name" value="IS66_ISAeme5_TnpA"/>
    <property type="match status" value="1"/>
</dbReference>
<dbReference type="OrthoDB" id="8910921at2"/>
<sequence>MSMDRQQMESCLERVAAYRASGQTAKVWAEANDVPMRAIASWCAHARRWQARLEGASAGPATAPRPSGFVAARVAPSAASASVRLELNAGGARLDLHWPLAHTRELASLLRELGR</sequence>
<name>A0A515DDZ5_9BURK</name>
<dbReference type="AlphaFoldDB" id="A0A515DDZ5"/>
<proteinExistence type="predicted"/>
<reference evidence="1 2" key="1">
    <citation type="submission" date="2019-01" db="EMBL/GenBank/DDBJ databases">
        <title>Genomic insights into a novel species Rhodoferax sp.</title>
        <authorList>
            <person name="Jin L."/>
        </authorList>
    </citation>
    <scope>NUCLEOTIDE SEQUENCE [LARGE SCALE GENOMIC DNA]</scope>
    <source>
        <strain evidence="1 2">CHu59-6-5</strain>
    </source>
</reference>
<accession>A0A515DDZ5</accession>
<dbReference type="KEGG" id="rhf:EUB48_16115"/>
<keyword evidence="2" id="KW-1185">Reference proteome</keyword>
<protein>
    <submittedName>
        <fullName evidence="1">Uncharacterized protein</fullName>
    </submittedName>
</protein>
<gene>
    <name evidence="1" type="ORF">EUB48_16115</name>
</gene>
<organism evidence="1 2">
    <name type="scientific">Rhodoferax sediminis</name>
    <dbReference type="NCBI Taxonomy" id="2509614"/>
    <lineage>
        <taxon>Bacteria</taxon>
        <taxon>Pseudomonadati</taxon>
        <taxon>Pseudomonadota</taxon>
        <taxon>Betaproteobacteria</taxon>
        <taxon>Burkholderiales</taxon>
        <taxon>Comamonadaceae</taxon>
        <taxon>Rhodoferax</taxon>
    </lineage>
</organism>
<dbReference type="EMBL" id="CP035503">
    <property type="protein sequence ID" value="QDL38641.1"/>
    <property type="molecule type" value="Genomic_DNA"/>
</dbReference>
<evidence type="ECO:0000313" key="1">
    <source>
        <dbReference type="EMBL" id="QDL38641.1"/>
    </source>
</evidence>
<evidence type="ECO:0000313" key="2">
    <source>
        <dbReference type="Proteomes" id="UP000316798"/>
    </source>
</evidence>